<feature type="region of interest" description="Disordered" evidence="1">
    <location>
        <begin position="1"/>
        <end position="160"/>
    </location>
</feature>
<feature type="compositionally biased region" description="Basic residues" evidence="1">
    <location>
        <begin position="109"/>
        <end position="122"/>
    </location>
</feature>
<sequence length="160" mass="16902">ARRPRLPARAGQQLRDAAQDAPGEPGRPRKAGGRPRVPHAVRALHPAHAAAPADAERVPRHARRGRGPGAEGCAGIRAGQSQGRGRQPAHGRFPARGGGHRDDPPGAGHLRHVRGRGRAHRRAAAERDRPHLPDGARPDATRLQRTGAGDVRAAGDEECV</sequence>
<dbReference type="AlphaFoldDB" id="A0A6J4L5M7"/>
<feature type="compositionally biased region" description="Basic residues" evidence="1">
    <location>
        <begin position="28"/>
        <end position="39"/>
    </location>
</feature>
<feature type="compositionally biased region" description="Low complexity" evidence="1">
    <location>
        <begin position="40"/>
        <end position="53"/>
    </location>
</feature>
<name>A0A6J4L5M7_9BACT</name>
<organism evidence="2">
    <name type="scientific">uncultured Gemmatimonadota bacterium</name>
    <dbReference type="NCBI Taxonomy" id="203437"/>
    <lineage>
        <taxon>Bacteria</taxon>
        <taxon>Pseudomonadati</taxon>
        <taxon>Gemmatimonadota</taxon>
        <taxon>environmental samples</taxon>
    </lineage>
</organism>
<proteinExistence type="predicted"/>
<dbReference type="EMBL" id="CADCTV010000387">
    <property type="protein sequence ID" value="CAA9324512.1"/>
    <property type="molecule type" value="Genomic_DNA"/>
</dbReference>
<protein>
    <submittedName>
        <fullName evidence="2">Uncharacterized protein</fullName>
    </submittedName>
</protein>
<feature type="compositionally biased region" description="Basic and acidic residues" evidence="1">
    <location>
        <begin position="123"/>
        <end position="142"/>
    </location>
</feature>
<evidence type="ECO:0000313" key="2">
    <source>
        <dbReference type="EMBL" id="CAA9324512.1"/>
    </source>
</evidence>
<feature type="non-terminal residue" evidence="2">
    <location>
        <position position="1"/>
    </location>
</feature>
<reference evidence="2" key="1">
    <citation type="submission" date="2020-02" db="EMBL/GenBank/DDBJ databases">
        <authorList>
            <person name="Meier V. D."/>
        </authorList>
    </citation>
    <scope>NUCLEOTIDE SEQUENCE</scope>
    <source>
        <strain evidence="2">AVDCRST_MAG89</strain>
    </source>
</reference>
<evidence type="ECO:0000256" key="1">
    <source>
        <dbReference type="SAM" id="MobiDB-lite"/>
    </source>
</evidence>
<feature type="non-terminal residue" evidence="2">
    <location>
        <position position="160"/>
    </location>
</feature>
<accession>A0A6J4L5M7</accession>
<gene>
    <name evidence="2" type="ORF">AVDCRST_MAG89-1817</name>
</gene>